<keyword evidence="7 10" id="KW-0472">Membrane</keyword>
<name>A0ABY6ZHJ7_9BACL</name>
<dbReference type="PANTHER" id="PTHR12428">
    <property type="entry name" value="OXA1"/>
    <property type="match status" value="1"/>
</dbReference>
<evidence type="ECO:0000256" key="1">
    <source>
        <dbReference type="ARBA" id="ARBA00004651"/>
    </source>
</evidence>
<evidence type="ECO:0000256" key="4">
    <source>
        <dbReference type="ARBA" id="ARBA00022692"/>
    </source>
</evidence>
<sequence length="214" mass="23459">MYANIEQVLHALLSSLAGFTHDWGIAIVLFTIGIRLLLVPLSIKVAKSAIAQASIADKLAELQRSWTGSKSDLMQAQQKLMREHGVKPLSSVSLLLVQSPVFFVLYRLFRYLNHSATSVLIPWVPYLTVADPFHIVPIIAGVLMALGTFVTYSQAHLGNAQIMSAVVSCAVTMVVLWGAPIAVALYYTTSGVWGTLERFIYKKLFVPRKSVASV</sequence>
<feature type="transmembrane region" description="Helical" evidence="10">
    <location>
        <begin position="162"/>
        <end position="187"/>
    </location>
</feature>
<reference evidence="12" key="1">
    <citation type="submission" date="2022-08" db="EMBL/GenBank/DDBJ databases">
        <title>Alicyclobacillus fastidiosus DSM 17978, complete genome.</title>
        <authorList>
            <person name="Wang Q."/>
            <person name="Cai R."/>
            <person name="Wang Z."/>
        </authorList>
    </citation>
    <scope>NUCLEOTIDE SEQUENCE</scope>
    <source>
        <strain evidence="12">DSM 17978</strain>
    </source>
</reference>
<keyword evidence="5" id="KW-0653">Protein transport</keyword>
<dbReference type="PANTHER" id="PTHR12428:SF65">
    <property type="entry name" value="CYTOCHROME C OXIDASE ASSEMBLY PROTEIN COX18, MITOCHONDRIAL"/>
    <property type="match status" value="1"/>
</dbReference>
<dbReference type="PRINTS" id="PR00701">
    <property type="entry name" value="60KDINNERMP"/>
</dbReference>
<dbReference type="Pfam" id="PF02096">
    <property type="entry name" value="60KD_IMP"/>
    <property type="match status" value="1"/>
</dbReference>
<feature type="domain" description="Membrane insertase YidC/Oxa/ALB C-terminal" evidence="11">
    <location>
        <begin position="23"/>
        <end position="202"/>
    </location>
</feature>
<keyword evidence="8" id="KW-0143">Chaperone</keyword>
<dbReference type="InterPro" id="IPR001708">
    <property type="entry name" value="YidC/ALB3/OXA1/COX18"/>
</dbReference>
<proteinExistence type="inferred from homology"/>
<keyword evidence="6 10" id="KW-1133">Transmembrane helix</keyword>
<evidence type="ECO:0000256" key="5">
    <source>
        <dbReference type="ARBA" id="ARBA00022927"/>
    </source>
</evidence>
<evidence type="ECO:0000256" key="2">
    <source>
        <dbReference type="ARBA" id="ARBA00022448"/>
    </source>
</evidence>
<feature type="transmembrane region" description="Helical" evidence="10">
    <location>
        <begin position="129"/>
        <end position="150"/>
    </location>
</feature>
<evidence type="ECO:0000256" key="6">
    <source>
        <dbReference type="ARBA" id="ARBA00022989"/>
    </source>
</evidence>
<accession>A0ABY6ZHJ7</accession>
<feature type="transmembrane region" description="Helical" evidence="10">
    <location>
        <begin position="23"/>
        <end position="43"/>
    </location>
</feature>
<evidence type="ECO:0000256" key="9">
    <source>
        <dbReference type="RuleBase" id="RU003945"/>
    </source>
</evidence>
<keyword evidence="2" id="KW-0813">Transport</keyword>
<dbReference type="RefSeq" id="WP_268006243.1">
    <property type="nucleotide sequence ID" value="NZ_BSUT01000001.1"/>
</dbReference>
<evidence type="ECO:0000313" key="12">
    <source>
        <dbReference type="EMBL" id="WAH42360.1"/>
    </source>
</evidence>
<evidence type="ECO:0000256" key="8">
    <source>
        <dbReference type="ARBA" id="ARBA00023186"/>
    </source>
</evidence>
<gene>
    <name evidence="12" type="ORF">NZD89_02300</name>
</gene>
<comment type="subcellular location">
    <subcellularLocation>
        <location evidence="1">Cell membrane</location>
        <topology evidence="1">Multi-pass membrane protein</topology>
    </subcellularLocation>
    <subcellularLocation>
        <location evidence="9">Membrane</location>
        <topology evidence="9">Multi-pass membrane protein</topology>
    </subcellularLocation>
</comment>
<comment type="similarity">
    <text evidence="9">Belongs to the OXA1/ALB3/YidC family.</text>
</comment>
<dbReference type="CDD" id="cd20070">
    <property type="entry name" value="5TM_YidC_Alb3"/>
    <property type="match status" value="1"/>
</dbReference>
<evidence type="ECO:0000259" key="11">
    <source>
        <dbReference type="Pfam" id="PF02096"/>
    </source>
</evidence>
<dbReference type="Proteomes" id="UP001164761">
    <property type="component" value="Chromosome"/>
</dbReference>
<evidence type="ECO:0000256" key="3">
    <source>
        <dbReference type="ARBA" id="ARBA00022475"/>
    </source>
</evidence>
<keyword evidence="4 9" id="KW-0812">Transmembrane</keyword>
<protein>
    <submittedName>
        <fullName evidence="12">YidC/Oxa1 family membrane protein insertase</fullName>
    </submittedName>
</protein>
<evidence type="ECO:0000313" key="13">
    <source>
        <dbReference type="Proteomes" id="UP001164761"/>
    </source>
</evidence>
<keyword evidence="13" id="KW-1185">Reference proteome</keyword>
<organism evidence="12 13">
    <name type="scientific">Alicyclobacillus fastidiosus</name>
    <dbReference type="NCBI Taxonomy" id="392011"/>
    <lineage>
        <taxon>Bacteria</taxon>
        <taxon>Bacillati</taxon>
        <taxon>Bacillota</taxon>
        <taxon>Bacilli</taxon>
        <taxon>Bacillales</taxon>
        <taxon>Alicyclobacillaceae</taxon>
        <taxon>Alicyclobacillus</taxon>
    </lineage>
</organism>
<dbReference type="NCBIfam" id="TIGR03592">
    <property type="entry name" value="yidC_oxa1_cterm"/>
    <property type="match status" value="1"/>
</dbReference>
<feature type="transmembrane region" description="Helical" evidence="10">
    <location>
        <begin position="89"/>
        <end position="109"/>
    </location>
</feature>
<keyword evidence="3" id="KW-1003">Cell membrane</keyword>
<evidence type="ECO:0000256" key="7">
    <source>
        <dbReference type="ARBA" id="ARBA00023136"/>
    </source>
</evidence>
<dbReference type="EMBL" id="CP104067">
    <property type="protein sequence ID" value="WAH42360.1"/>
    <property type="molecule type" value="Genomic_DNA"/>
</dbReference>
<dbReference type="InterPro" id="IPR028055">
    <property type="entry name" value="YidC/Oxa/ALB_C"/>
</dbReference>
<evidence type="ECO:0000256" key="10">
    <source>
        <dbReference type="SAM" id="Phobius"/>
    </source>
</evidence>
<dbReference type="InterPro" id="IPR047196">
    <property type="entry name" value="YidC_ALB_C"/>
</dbReference>